<evidence type="ECO:0000256" key="6">
    <source>
        <dbReference type="ARBA" id="ARBA00022839"/>
    </source>
</evidence>
<keyword evidence="2" id="KW-0963">Cytoplasm</keyword>
<name>A0A418YIH2_9GAMM</name>
<evidence type="ECO:0000256" key="1">
    <source>
        <dbReference type="ARBA" id="ARBA00009275"/>
    </source>
</evidence>
<dbReference type="PANTHER" id="PTHR46124">
    <property type="entry name" value="D-AMINOACYL-TRNA DEACYLASE"/>
    <property type="match status" value="1"/>
</dbReference>
<protein>
    <submittedName>
        <fullName evidence="9">Hydrolase TatD</fullName>
    </submittedName>
</protein>
<feature type="binding site" evidence="8">
    <location>
        <position position="128"/>
    </location>
    <ligand>
        <name>a divalent metal cation</name>
        <dbReference type="ChEBI" id="CHEBI:60240"/>
        <label>2</label>
    </ligand>
</feature>
<dbReference type="OrthoDB" id="9810005at2"/>
<dbReference type="PANTHER" id="PTHR46124:SF2">
    <property type="entry name" value="D-AMINOACYL-TRNA DEACYLASE"/>
    <property type="match status" value="1"/>
</dbReference>
<feature type="binding site" evidence="8">
    <location>
        <position position="153"/>
    </location>
    <ligand>
        <name>a divalent metal cation</name>
        <dbReference type="ChEBI" id="CHEBI:60240"/>
        <label>2</label>
    </ligand>
</feature>
<keyword evidence="10" id="KW-1185">Reference proteome</keyword>
<comment type="caution">
    <text evidence="9">The sequence shown here is derived from an EMBL/GenBank/DDBJ whole genome shotgun (WGS) entry which is preliminary data.</text>
</comment>
<keyword evidence="6" id="KW-0269">Exonuclease</keyword>
<evidence type="ECO:0000256" key="5">
    <source>
        <dbReference type="ARBA" id="ARBA00022801"/>
    </source>
</evidence>
<dbReference type="InterPro" id="IPR032466">
    <property type="entry name" value="Metal_Hydrolase"/>
</dbReference>
<gene>
    <name evidence="9" type="ORF">D1Z90_02940</name>
</gene>
<dbReference type="InterPro" id="IPR001130">
    <property type="entry name" value="TatD-like"/>
</dbReference>
<dbReference type="FunFam" id="3.20.20.140:FF:000018">
    <property type="entry name" value="3'-5' ssDNA/RNA exonuclease TatD"/>
    <property type="match status" value="1"/>
</dbReference>
<evidence type="ECO:0000256" key="2">
    <source>
        <dbReference type="ARBA" id="ARBA00022490"/>
    </source>
</evidence>
<dbReference type="InterPro" id="IPR018228">
    <property type="entry name" value="DNase_TatD-rel_CS"/>
</dbReference>
<dbReference type="CDD" id="cd01310">
    <property type="entry name" value="TatD_DNAse"/>
    <property type="match status" value="1"/>
</dbReference>
<comment type="similarity">
    <text evidence="1">Belongs to the metallo-dependent hydrolases superfamily. TatD-type hydrolase family.</text>
</comment>
<dbReference type="RefSeq" id="WP_119909253.1">
    <property type="nucleotide sequence ID" value="NZ_QZCH01000002.1"/>
</dbReference>
<organism evidence="9 10">
    <name type="scientific">Motilimonas pumila</name>
    <dbReference type="NCBI Taxonomy" id="2303987"/>
    <lineage>
        <taxon>Bacteria</taxon>
        <taxon>Pseudomonadati</taxon>
        <taxon>Pseudomonadota</taxon>
        <taxon>Gammaproteobacteria</taxon>
        <taxon>Alteromonadales</taxon>
        <taxon>Alteromonadales genera incertae sedis</taxon>
        <taxon>Motilimonas</taxon>
    </lineage>
</organism>
<proteinExistence type="inferred from homology"/>
<keyword evidence="3" id="KW-0540">Nuclease</keyword>
<dbReference type="PROSITE" id="PS01090">
    <property type="entry name" value="TATD_2"/>
    <property type="match status" value="1"/>
</dbReference>
<dbReference type="GO" id="GO:0005829">
    <property type="term" value="C:cytosol"/>
    <property type="evidence" value="ECO:0007669"/>
    <property type="project" value="TreeGrafter"/>
</dbReference>
<evidence type="ECO:0000256" key="7">
    <source>
        <dbReference type="ARBA" id="ARBA00022842"/>
    </source>
</evidence>
<reference evidence="9 10" key="1">
    <citation type="submission" date="2018-09" db="EMBL/GenBank/DDBJ databases">
        <authorList>
            <person name="Wang F."/>
        </authorList>
    </citation>
    <scope>NUCLEOTIDE SEQUENCE [LARGE SCALE GENOMIC DNA]</scope>
    <source>
        <strain evidence="9 10">PLHSC7-2</strain>
    </source>
</reference>
<evidence type="ECO:0000256" key="4">
    <source>
        <dbReference type="ARBA" id="ARBA00022723"/>
    </source>
</evidence>
<evidence type="ECO:0000313" key="9">
    <source>
        <dbReference type="EMBL" id="RJG50451.1"/>
    </source>
</evidence>
<dbReference type="AlphaFoldDB" id="A0A418YIH2"/>
<dbReference type="Pfam" id="PF01026">
    <property type="entry name" value="TatD_DNase"/>
    <property type="match status" value="1"/>
</dbReference>
<sequence>MFDIGVNLTSSRFDKDRDVVITDAKQAGLTGMLVTGTNLEESQQAAQLAAQHPAFLYATAGVHPHDAKTVTTETWPALAKLYDLPQVKAIGECGLDFNRDFSPRPTQQQVFEQQLAIACDKQMPLFMHERDAHERFIDMIKAHQGDLPPAVLHCFTGTMAELEACLDLGLYIGITGWICDERRGTHLIDAVRIIPDNRLLLETDSPYLLPRSMRPKPKSSRNMPQYLPYIAETIAHARSQTLADLVTQTQKNTVRCFGLSAS</sequence>
<dbReference type="SUPFAM" id="SSF51556">
    <property type="entry name" value="Metallo-dependent hydrolases"/>
    <property type="match status" value="1"/>
</dbReference>
<dbReference type="PROSITE" id="PS01091">
    <property type="entry name" value="TATD_3"/>
    <property type="match status" value="1"/>
</dbReference>
<dbReference type="GO" id="GO:0046872">
    <property type="term" value="F:metal ion binding"/>
    <property type="evidence" value="ECO:0007669"/>
    <property type="project" value="UniProtKB-KW"/>
</dbReference>
<keyword evidence="7" id="KW-0460">Magnesium</keyword>
<evidence type="ECO:0000313" key="10">
    <source>
        <dbReference type="Proteomes" id="UP000283255"/>
    </source>
</evidence>
<evidence type="ECO:0000256" key="3">
    <source>
        <dbReference type="ARBA" id="ARBA00022722"/>
    </source>
</evidence>
<accession>A0A418YIH2</accession>
<reference evidence="9 10" key="2">
    <citation type="submission" date="2019-01" db="EMBL/GenBank/DDBJ databases">
        <title>Motilimonas pumilus sp. nov., isolated from the gut of sea cucumber (Apostichopus japonicus).</title>
        <authorList>
            <person name="Wang F.-Q."/>
            <person name="Ren L.-H."/>
            <person name="Lin Y.-W."/>
            <person name="Sun G.-H."/>
            <person name="Du Z.-J."/>
            <person name="Zhao J.-X."/>
            <person name="Liu X.-J."/>
            <person name="Liu L.-J."/>
        </authorList>
    </citation>
    <scope>NUCLEOTIDE SEQUENCE [LARGE SCALE GENOMIC DNA]</scope>
    <source>
        <strain evidence="9 10">PLHSC7-2</strain>
    </source>
</reference>
<dbReference type="Gene3D" id="3.20.20.140">
    <property type="entry name" value="Metal-dependent hydrolases"/>
    <property type="match status" value="1"/>
</dbReference>
<dbReference type="EMBL" id="QZCH01000002">
    <property type="protein sequence ID" value="RJG50451.1"/>
    <property type="molecule type" value="Genomic_DNA"/>
</dbReference>
<evidence type="ECO:0000256" key="8">
    <source>
        <dbReference type="PIRSR" id="PIRSR005902-1"/>
    </source>
</evidence>
<dbReference type="Proteomes" id="UP000283255">
    <property type="component" value="Unassembled WGS sequence"/>
</dbReference>
<feature type="binding site" evidence="8">
    <location>
        <position position="92"/>
    </location>
    <ligand>
        <name>a divalent metal cation</name>
        <dbReference type="ChEBI" id="CHEBI:60240"/>
        <label>1</label>
    </ligand>
</feature>
<feature type="binding site" evidence="8">
    <location>
        <position position="204"/>
    </location>
    <ligand>
        <name>a divalent metal cation</name>
        <dbReference type="ChEBI" id="CHEBI:60240"/>
        <label>1</label>
    </ligand>
</feature>
<dbReference type="PIRSF" id="PIRSF005902">
    <property type="entry name" value="DNase_TatD"/>
    <property type="match status" value="1"/>
</dbReference>
<dbReference type="GO" id="GO:0004527">
    <property type="term" value="F:exonuclease activity"/>
    <property type="evidence" value="ECO:0007669"/>
    <property type="project" value="UniProtKB-KW"/>
</dbReference>
<keyword evidence="4 8" id="KW-0479">Metal-binding</keyword>
<keyword evidence="5 9" id="KW-0378">Hydrolase</keyword>